<comment type="subcellular location">
    <subcellularLocation>
        <location evidence="2">Cell membrane</location>
    </subcellularLocation>
    <subcellularLocation>
        <location evidence="1">Membrane</location>
        <topology evidence="1">Single-pass membrane protein</topology>
    </subcellularLocation>
</comment>
<sequence length="675" mass="72453">MDFATVVLIICAVIVVVAVVAVVLVVHAHGGRFTVDIGGQTPRAAGGNDTSPETGFKTRLRGLGLFSGGVVAVLLARVWSMQLMSNDEYTSQAERNRTRTITTAAPRGRILDRNGEELVTNRPSLTVVAQADVADDERELQLLGNLLGMPRMAVKRNIQDTTEGAQSSRTVAVDVSRRIVAYLEEHPDLFPGVTVEQRTQRHYPHGKLAAHVLGYTGTVTADQLEASKDSEDGIAYESGDITGQAGVEYQYESVLQGVRGEQKVFVDADGDVTGYSTSVPAEAGSDVVLTIDAKIQQAAEDGLQHAISKAKALQNKATAGCVVVLDCTNGEILAMASYPEFDPSIFVGGISNADWEALSSEASGYPLMDRAVSGTYASASTIKPLSALAALNNGIADASTTYDCTGFWTGFGSAYGQYCWDHDGHGIIDLRNGIVYSCDTVFYEIGKAFFESDNKEGLQDTYSRWGLGKKTGVDLPGEAEGRVPTADWKWNYFSSYPEEDRTWRGGDTTNLAIGQGDILVTPLQMACIYMAIANDGVMWRPHVLKSVTSKEGSGTVADYKVEKINEVEEKDEYMALIHDALQGVIYEEDEAVTSHFTSLPVKVAGKTGTGEKAGKDPTAWFCAYAPADDPKYVVCAMLEEGGFGSTSTMYAVRDTFGGIYDVPDQSTADSSSSAR</sequence>
<evidence type="ECO:0000313" key="17">
    <source>
        <dbReference type="EMBL" id="GJM55413.1"/>
    </source>
</evidence>
<evidence type="ECO:0000256" key="8">
    <source>
        <dbReference type="ARBA" id="ARBA00022801"/>
    </source>
</evidence>
<keyword evidence="18" id="KW-1185">Reference proteome</keyword>
<proteinExistence type="inferred from homology"/>
<dbReference type="GO" id="GO:0008658">
    <property type="term" value="F:penicillin binding"/>
    <property type="evidence" value="ECO:0007669"/>
    <property type="project" value="InterPro"/>
</dbReference>
<dbReference type="Gene3D" id="3.40.710.10">
    <property type="entry name" value="DD-peptidase/beta-lactamase superfamily"/>
    <property type="match status" value="1"/>
</dbReference>
<dbReference type="Pfam" id="PF03717">
    <property type="entry name" value="PBP_dimer"/>
    <property type="match status" value="1"/>
</dbReference>
<evidence type="ECO:0000256" key="10">
    <source>
        <dbReference type="ARBA" id="ARBA00022984"/>
    </source>
</evidence>
<organism evidence="17 18">
    <name type="scientific">Granulimonas faecalis</name>
    <dbReference type="NCBI Taxonomy" id="2894155"/>
    <lineage>
        <taxon>Bacteria</taxon>
        <taxon>Bacillati</taxon>
        <taxon>Actinomycetota</taxon>
        <taxon>Coriobacteriia</taxon>
        <taxon>Coriobacteriales</taxon>
        <taxon>Kribbibacteriaceae</taxon>
        <taxon>Granulimonas</taxon>
    </lineage>
</organism>
<evidence type="ECO:0000256" key="14">
    <source>
        <dbReference type="SAM" id="Phobius"/>
    </source>
</evidence>
<dbReference type="InterPro" id="IPR050515">
    <property type="entry name" value="Beta-lactam/transpept"/>
</dbReference>
<feature type="transmembrane region" description="Helical" evidence="14">
    <location>
        <begin position="60"/>
        <end position="79"/>
    </location>
</feature>
<dbReference type="GO" id="GO:0009252">
    <property type="term" value="P:peptidoglycan biosynthetic process"/>
    <property type="evidence" value="ECO:0007669"/>
    <property type="project" value="UniProtKB-KW"/>
</dbReference>
<evidence type="ECO:0000313" key="18">
    <source>
        <dbReference type="Proteomes" id="UP001055025"/>
    </source>
</evidence>
<evidence type="ECO:0000256" key="13">
    <source>
        <dbReference type="ARBA" id="ARBA00023316"/>
    </source>
</evidence>
<evidence type="ECO:0000256" key="9">
    <source>
        <dbReference type="ARBA" id="ARBA00022960"/>
    </source>
</evidence>
<reference evidence="17" key="1">
    <citation type="journal article" date="2022" name="Int. J. Syst. Evol. Microbiol.">
        <title>Granulimonas faecalis gen. nov., sp. nov., and Leptogranulimonas caecicola gen. nov., sp. nov., novel lactate-producing Atopobiaceae bacteria isolated from mouse intestines, and an emended description of the family Atopobiaceae.</title>
        <authorList>
            <person name="Morinaga K."/>
            <person name="Kusada H."/>
            <person name="Sakamoto S."/>
            <person name="Murakami T."/>
            <person name="Toyoda A."/>
            <person name="Mori H."/>
            <person name="Meng X.Y."/>
            <person name="Takashino M."/>
            <person name="Murotomi K."/>
            <person name="Tamaki H."/>
        </authorList>
    </citation>
    <scope>NUCLEOTIDE SEQUENCE</scope>
    <source>
        <strain evidence="17">OPF53</strain>
    </source>
</reference>
<feature type="transmembrane region" description="Helical" evidence="14">
    <location>
        <begin position="6"/>
        <end position="26"/>
    </location>
</feature>
<dbReference type="Gene3D" id="3.90.1310.10">
    <property type="entry name" value="Penicillin-binding protein 2a (Domain 2)"/>
    <property type="match status" value="1"/>
</dbReference>
<evidence type="ECO:0000256" key="3">
    <source>
        <dbReference type="ARBA" id="ARBA00007171"/>
    </source>
</evidence>
<dbReference type="Proteomes" id="UP001055025">
    <property type="component" value="Unassembled WGS sequence"/>
</dbReference>
<feature type="domain" description="Penicillin-binding protein dimerisation" evidence="16">
    <location>
        <begin position="103"/>
        <end position="273"/>
    </location>
</feature>
<dbReference type="GO" id="GO:0071555">
    <property type="term" value="P:cell wall organization"/>
    <property type="evidence" value="ECO:0007669"/>
    <property type="project" value="UniProtKB-KW"/>
</dbReference>
<accession>A0AAV5B458</accession>
<evidence type="ECO:0000256" key="2">
    <source>
        <dbReference type="ARBA" id="ARBA00004236"/>
    </source>
</evidence>
<dbReference type="GO" id="GO:0008360">
    <property type="term" value="P:regulation of cell shape"/>
    <property type="evidence" value="ECO:0007669"/>
    <property type="project" value="UniProtKB-KW"/>
</dbReference>
<dbReference type="AlphaFoldDB" id="A0AAV5B458"/>
<evidence type="ECO:0000259" key="16">
    <source>
        <dbReference type="Pfam" id="PF03717"/>
    </source>
</evidence>
<dbReference type="PANTHER" id="PTHR30627:SF2">
    <property type="entry name" value="PEPTIDOGLYCAN D,D-TRANSPEPTIDASE MRDA"/>
    <property type="match status" value="1"/>
</dbReference>
<keyword evidence="12 14" id="KW-0472">Membrane</keyword>
<gene>
    <name evidence="17" type="ORF">ATOP_10680</name>
</gene>
<dbReference type="SUPFAM" id="SSF56519">
    <property type="entry name" value="Penicillin binding protein dimerisation domain"/>
    <property type="match status" value="1"/>
</dbReference>
<dbReference type="GO" id="GO:0006508">
    <property type="term" value="P:proteolysis"/>
    <property type="evidence" value="ECO:0007669"/>
    <property type="project" value="UniProtKB-KW"/>
</dbReference>
<feature type="domain" description="Penicillin-binding protein transpeptidase" evidence="15">
    <location>
        <begin position="320"/>
        <end position="646"/>
    </location>
</feature>
<keyword evidence="7 14" id="KW-0812">Transmembrane</keyword>
<dbReference type="GO" id="GO:0009002">
    <property type="term" value="F:serine-type D-Ala-D-Ala carboxypeptidase activity"/>
    <property type="evidence" value="ECO:0007669"/>
    <property type="project" value="InterPro"/>
</dbReference>
<evidence type="ECO:0000256" key="7">
    <source>
        <dbReference type="ARBA" id="ARBA00022692"/>
    </source>
</evidence>
<name>A0AAV5B458_9ACTN</name>
<dbReference type="EMBL" id="BQKC01000001">
    <property type="protein sequence ID" value="GJM55413.1"/>
    <property type="molecule type" value="Genomic_DNA"/>
</dbReference>
<evidence type="ECO:0000256" key="12">
    <source>
        <dbReference type="ARBA" id="ARBA00023136"/>
    </source>
</evidence>
<dbReference type="InterPro" id="IPR001460">
    <property type="entry name" value="PCN-bd_Tpept"/>
</dbReference>
<dbReference type="InterPro" id="IPR012338">
    <property type="entry name" value="Beta-lactam/transpept-like"/>
</dbReference>
<dbReference type="InterPro" id="IPR005311">
    <property type="entry name" value="PBP_dimer"/>
</dbReference>
<dbReference type="InterPro" id="IPR017790">
    <property type="entry name" value="Penicillin-binding_protein_2"/>
</dbReference>
<keyword evidence="11 14" id="KW-1133">Transmembrane helix</keyword>
<keyword evidence="9" id="KW-0133">Cell shape</keyword>
<keyword evidence="10" id="KW-0573">Peptidoglycan synthesis</keyword>
<evidence type="ECO:0000256" key="1">
    <source>
        <dbReference type="ARBA" id="ARBA00004167"/>
    </source>
</evidence>
<evidence type="ECO:0000259" key="15">
    <source>
        <dbReference type="Pfam" id="PF00905"/>
    </source>
</evidence>
<keyword evidence="13" id="KW-0961">Cell wall biogenesis/degradation</keyword>
<keyword evidence="5" id="KW-0997">Cell inner membrane</keyword>
<keyword evidence="8" id="KW-0378">Hydrolase</keyword>
<dbReference type="GO" id="GO:0005886">
    <property type="term" value="C:plasma membrane"/>
    <property type="evidence" value="ECO:0007669"/>
    <property type="project" value="UniProtKB-SubCell"/>
</dbReference>
<dbReference type="SUPFAM" id="SSF56601">
    <property type="entry name" value="beta-lactamase/transpeptidase-like"/>
    <property type="match status" value="1"/>
</dbReference>
<keyword evidence="6" id="KW-0645">Protease</keyword>
<evidence type="ECO:0000256" key="5">
    <source>
        <dbReference type="ARBA" id="ARBA00022519"/>
    </source>
</evidence>
<comment type="caution">
    <text evidence="17">The sequence shown here is derived from an EMBL/GenBank/DDBJ whole genome shotgun (WGS) entry which is preliminary data.</text>
</comment>
<evidence type="ECO:0000256" key="4">
    <source>
        <dbReference type="ARBA" id="ARBA00022475"/>
    </source>
</evidence>
<comment type="similarity">
    <text evidence="3">Belongs to the transpeptidase family.</text>
</comment>
<keyword evidence="4" id="KW-1003">Cell membrane</keyword>
<evidence type="ECO:0000256" key="11">
    <source>
        <dbReference type="ARBA" id="ARBA00022989"/>
    </source>
</evidence>
<evidence type="ECO:0000256" key="6">
    <source>
        <dbReference type="ARBA" id="ARBA00022670"/>
    </source>
</evidence>
<protein>
    <submittedName>
        <fullName evidence="17">Penicillin-binding protein 2</fullName>
    </submittedName>
</protein>
<dbReference type="PANTHER" id="PTHR30627">
    <property type="entry name" value="PEPTIDOGLYCAN D,D-TRANSPEPTIDASE"/>
    <property type="match status" value="1"/>
</dbReference>
<dbReference type="RefSeq" id="WP_135977296.1">
    <property type="nucleotide sequence ID" value="NZ_BQKC01000001.1"/>
</dbReference>
<dbReference type="InterPro" id="IPR036138">
    <property type="entry name" value="PBP_dimer_sf"/>
</dbReference>
<dbReference type="NCBIfam" id="TIGR03423">
    <property type="entry name" value="pbp2_mrdA"/>
    <property type="match status" value="1"/>
</dbReference>
<dbReference type="GO" id="GO:0071972">
    <property type="term" value="F:peptidoglycan L,D-transpeptidase activity"/>
    <property type="evidence" value="ECO:0007669"/>
    <property type="project" value="TreeGrafter"/>
</dbReference>
<dbReference type="Pfam" id="PF00905">
    <property type="entry name" value="Transpeptidase"/>
    <property type="match status" value="1"/>
</dbReference>